<dbReference type="Proteomes" id="UP000460287">
    <property type="component" value="Unassembled WGS sequence"/>
</dbReference>
<sequence>MSKEITDREFISLTPAKVAKRSKSIPTICVIGPTGSGKTTLIYSILNHRLVGIIQVGIGEKKQTTIIPTNFICDERIEMENQVALKISRKKFAAKDVHYNVMQKLADLYNDKDIDNDEWADNLDEEFIEDVFEPSDKAYHLKELVPEINLDNMRAVLLPLLEAADKSEPSFSDRVTEKKKMYPKSSKKPMTEIRRMVFEDIIENLGDESPIWREYYKWLNAIGNLVEESLVKVLGENPNEDKIYEFDLGECGVDAEGARVLQQLFNPYKPYSLIIEEMTLISRPRKELIELNSEDYPLRFCLKDTMGLNQLDDGEAYIKEALDVALSTIPDSIMLLLNLEERDKTLSESCEAIEKKLREASKLDVPVRILLTKADRIIESKINANKEAVSIQLTDYESHILPAIEEVENLSKRYYELFPEQKVDWLSLRYHEEKIDPIQLSLKKLGSEQIHRFTPEGLYNSVYSAIEDTQKRILPKGIKYPVFVSVIDENAPAIGFSINEELLQTEVGDIQNKLVLDKALVNGYQITDSTRIHGRSVVCYYNNLRQGRGYTTRAKVYGNFSINMKGMLLNLLRQYLPEFMTMYNEKAIKTVTDNIGLADLEKIIKVMDVDGSLSEDALKDVNPALVESQKDRDNQVLHYVFKNYFTSGDKYYLVIDKVAKNLSYSNKWVSDQIDEIYQRPISYDETIRIMQKRFLEIFETKEFSELIVKEIEKAMTEIVNKMFVVI</sequence>
<comment type="caution">
    <text evidence="1">The sequence shown here is derived from an EMBL/GenBank/DDBJ whole genome shotgun (WGS) entry which is preliminary data.</text>
</comment>
<dbReference type="AlphaFoldDB" id="A0A7X2N0Y6"/>
<protein>
    <submittedName>
        <fullName evidence="1">Uncharacterized protein</fullName>
    </submittedName>
</protein>
<gene>
    <name evidence="1" type="ORF">FYJ33_15125</name>
</gene>
<reference evidence="1 2" key="1">
    <citation type="submission" date="2019-08" db="EMBL/GenBank/DDBJ databases">
        <title>In-depth cultivation of the pig gut microbiome towards novel bacterial diversity and tailored functional studies.</title>
        <authorList>
            <person name="Wylensek D."/>
            <person name="Hitch T.C.A."/>
            <person name="Clavel T."/>
        </authorList>
    </citation>
    <scope>NUCLEOTIDE SEQUENCE [LARGE SCALE GENOMIC DNA]</scope>
    <source>
        <strain evidence="1 2">WCA-383-APC-5B</strain>
    </source>
</reference>
<accession>A0A7X2N0Y6</accession>
<evidence type="ECO:0000313" key="2">
    <source>
        <dbReference type="Proteomes" id="UP000460287"/>
    </source>
</evidence>
<proteinExistence type="predicted"/>
<dbReference type="SUPFAM" id="SSF52540">
    <property type="entry name" value="P-loop containing nucleoside triphosphate hydrolases"/>
    <property type="match status" value="1"/>
</dbReference>
<dbReference type="RefSeq" id="WP_154532758.1">
    <property type="nucleotide sequence ID" value="NZ_VULX01000043.1"/>
</dbReference>
<organism evidence="1 2">
    <name type="scientific">Inconstantimicrobium porci</name>
    <dbReference type="NCBI Taxonomy" id="2652291"/>
    <lineage>
        <taxon>Bacteria</taxon>
        <taxon>Bacillati</taxon>
        <taxon>Bacillota</taxon>
        <taxon>Clostridia</taxon>
        <taxon>Eubacteriales</taxon>
        <taxon>Clostridiaceae</taxon>
        <taxon>Inconstantimicrobium</taxon>
    </lineage>
</organism>
<dbReference type="EMBL" id="VULX01000043">
    <property type="protein sequence ID" value="MSR92659.1"/>
    <property type="molecule type" value="Genomic_DNA"/>
</dbReference>
<keyword evidence="2" id="KW-1185">Reference proteome</keyword>
<dbReference type="Gene3D" id="3.40.50.300">
    <property type="entry name" value="P-loop containing nucleotide triphosphate hydrolases"/>
    <property type="match status" value="1"/>
</dbReference>
<evidence type="ECO:0000313" key="1">
    <source>
        <dbReference type="EMBL" id="MSR92659.1"/>
    </source>
</evidence>
<dbReference type="InterPro" id="IPR027417">
    <property type="entry name" value="P-loop_NTPase"/>
</dbReference>
<name>A0A7X2N0Y6_9CLOT</name>